<dbReference type="OrthoDB" id="1429084at2"/>
<dbReference type="RefSeq" id="WP_089369779.1">
    <property type="nucleotide sequence ID" value="NZ_BMEP01000002.1"/>
</dbReference>
<reference evidence="1 2" key="1">
    <citation type="submission" date="2017-06" db="EMBL/GenBank/DDBJ databases">
        <authorList>
            <person name="Kim H.J."/>
            <person name="Triplett B.A."/>
        </authorList>
    </citation>
    <scope>NUCLEOTIDE SEQUENCE [LARGE SCALE GENOMIC DNA]</scope>
    <source>
        <strain evidence="1 2">DSM 25597</strain>
    </source>
</reference>
<dbReference type="EMBL" id="FZNY01000001">
    <property type="protein sequence ID" value="SNR38549.1"/>
    <property type="molecule type" value="Genomic_DNA"/>
</dbReference>
<evidence type="ECO:0000313" key="1">
    <source>
        <dbReference type="EMBL" id="SNR38549.1"/>
    </source>
</evidence>
<evidence type="ECO:0000313" key="2">
    <source>
        <dbReference type="Proteomes" id="UP000198379"/>
    </source>
</evidence>
<name>A0A238VYK1_9FLAO</name>
<protein>
    <submittedName>
        <fullName evidence="1">Uncharacterized protein</fullName>
    </submittedName>
</protein>
<dbReference type="Proteomes" id="UP000198379">
    <property type="component" value="Unassembled WGS sequence"/>
</dbReference>
<sequence length="176" mass="20890">MAKRYKEYEDIEKEFYFYIGLLSDRFAKMEVLVRDMLGAFISDDDVLNAYLFEKNSLDANIKLIKTINVKYDYEKKILAEILNEVSYIKSERNSFIHGIWSEPIAKDNDIIIHCINPKMKFEKEPNGKRWSFGHGKSVRLTYIKKLVSKIEDIMVSQKAFIERLRNFDLEFWIPKG</sequence>
<gene>
    <name evidence="1" type="ORF">SAMN06265376_101436</name>
</gene>
<proteinExistence type="predicted"/>
<accession>A0A238VYK1</accession>
<keyword evidence="2" id="KW-1185">Reference proteome</keyword>
<organism evidence="1 2">
    <name type="scientific">Dokdonia pacifica</name>
    <dbReference type="NCBI Taxonomy" id="1627892"/>
    <lineage>
        <taxon>Bacteria</taxon>
        <taxon>Pseudomonadati</taxon>
        <taxon>Bacteroidota</taxon>
        <taxon>Flavobacteriia</taxon>
        <taxon>Flavobacteriales</taxon>
        <taxon>Flavobacteriaceae</taxon>
        <taxon>Dokdonia</taxon>
    </lineage>
</organism>
<dbReference type="AlphaFoldDB" id="A0A238VYK1"/>